<gene>
    <name evidence="1" type="ORF">G7Y89_g4443</name>
</gene>
<accession>A0A8H4W4P6</accession>
<evidence type="ECO:0000313" key="1">
    <source>
        <dbReference type="EMBL" id="KAF4633672.1"/>
    </source>
</evidence>
<dbReference type="Proteomes" id="UP000566819">
    <property type="component" value="Unassembled WGS sequence"/>
</dbReference>
<dbReference type="AlphaFoldDB" id="A0A8H4W4P6"/>
<organism evidence="1 2">
    <name type="scientific">Cudoniella acicularis</name>
    <dbReference type="NCBI Taxonomy" id="354080"/>
    <lineage>
        <taxon>Eukaryota</taxon>
        <taxon>Fungi</taxon>
        <taxon>Dikarya</taxon>
        <taxon>Ascomycota</taxon>
        <taxon>Pezizomycotina</taxon>
        <taxon>Leotiomycetes</taxon>
        <taxon>Helotiales</taxon>
        <taxon>Tricladiaceae</taxon>
        <taxon>Cudoniella</taxon>
    </lineage>
</organism>
<sequence>MCRLIYWRSACGHRDPSKSMILCRNDENVPIKCQNINGEIMESEVVEVEADHFCYSCTNDVSFRKDFEPLPAPSADILELADAIMNVPGRHLPGTRSLWGVTEPANAMLNDIDLDWMKVAYGCLRVSLRHYINSESPVCEKIYQIMLRLQLLADIIELQPLQFQRQIRIQESNHPETVTWEFIDRPDFLTPEWLQILRGDEI</sequence>
<proteinExistence type="predicted"/>
<reference evidence="1 2" key="1">
    <citation type="submission" date="2020-03" db="EMBL/GenBank/DDBJ databases">
        <title>Draft Genome Sequence of Cudoniella acicularis.</title>
        <authorList>
            <person name="Buettner E."/>
            <person name="Kellner H."/>
        </authorList>
    </citation>
    <scope>NUCLEOTIDE SEQUENCE [LARGE SCALE GENOMIC DNA]</scope>
    <source>
        <strain evidence="1 2">DSM 108380</strain>
    </source>
</reference>
<keyword evidence="2" id="KW-1185">Reference proteome</keyword>
<name>A0A8H4W4P6_9HELO</name>
<evidence type="ECO:0000313" key="2">
    <source>
        <dbReference type="Proteomes" id="UP000566819"/>
    </source>
</evidence>
<protein>
    <submittedName>
        <fullName evidence="1">Uncharacterized protein</fullName>
    </submittedName>
</protein>
<dbReference type="EMBL" id="JAAMPI010000241">
    <property type="protein sequence ID" value="KAF4633672.1"/>
    <property type="molecule type" value="Genomic_DNA"/>
</dbReference>
<comment type="caution">
    <text evidence="1">The sequence shown here is derived from an EMBL/GenBank/DDBJ whole genome shotgun (WGS) entry which is preliminary data.</text>
</comment>